<name>A0AA89AVL7_9ASTE</name>
<keyword evidence="2" id="KW-0677">Repeat</keyword>
<dbReference type="InterPro" id="IPR055187">
    <property type="entry name" value="C2CH-3rd_BIRD-IDD"/>
</dbReference>
<gene>
    <name evidence="10" type="ORF">RJ639_008678</name>
</gene>
<feature type="domain" description="BIRD-IDD transcription factor third C2HC zinc finger" evidence="8">
    <location>
        <begin position="71"/>
        <end position="95"/>
    </location>
</feature>
<accession>A0AA89AVL7</accession>
<feature type="region of interest" description="Disordered" evidence="7">
    <location>
        <begin position="1"/>
        <end position="70"/>
    </location>
</feature>
<evidence type="ECO:0008006" key="12">
    <source>
        <dbReference type="Google" id="ProtNLM"/>
    </source>
</evidence>
<dbReference type="Pfam" id="PF22995">
    <property type="entry name" value="C2CH-3rd_BIRD-IDD"/>
    <property type="match status" value="1"/>
</dbReference>
<evidence type="ECO:0000256" key="7">
    <source>
        <dbReference type="SAM" id="MobiDB-lite"/>
    </source>
</evidence>
<comment type="caution">
    <text evidence="10">The sequence shown here is derived from an EMBL/GenBank/DDBJ whole genome shotgun (WGS) entry which is preliminary data.</text>
</comment>
<dbReference type="InterPro" id="IPR031140">
    <property type="entry name" value="IDD1-16"/>
</dbReference>
<dbReference type="GO" id="GO:0005634">
    <property type="term" value="C:nucleus"/>
    <property type="evidence" value="ECO:0007669"/>
    <property type="project" value="TreeGrafter"/>
</dbReference>
<feature type="compositionally biased region" description="Basic residues" evidence="7">
    <location>
        <begin position="59"/>
        <end position="70"/>
    </location>
</feature>
<protein>
    <recommendedName>
        <fullName evidence="12">C2H2-type domain-containing protein</fullName>
    </recommendedName>
</protein>
<evidence type="ECO:0000256" key="3">
    <source>
        <dbReference type="ARBA" id="ARBA00022771"/>
    </source>
</evidence>
<dbReference type="Proteomes" id="UP001188597">
    <property type="component" value="Unassembled WGS sequence"/>
</dbReference>
<dbReference type="GO" id="GO:0003700">
    <property type="term" value="F:DNA-binding transcription factor activity"/>
    <property type="evidence" value="ECO:0007669"/>
    <property type="project" value="TreeGrafter"/>
</dbReference>
<keyword evidence="3" id="KW-0863">Zinc-finger</keyword>
<feature type="compositionally biased region" description="Low complexity" evidence="7">
    <location>
        <begin position="25"/>
        <end position="38"/>
    </location>
</feature>
<evidence type="ECO:0000256" key="2">
    <source>
        <dbReference type="ARBA" id="ARBA00022737"/>
    </source>
</evidence>
<dbReference type="PANTHER" id="PTHR10593:SF214">
    <property type="entry name" value="PROTEIN INDETERMINATE-DOMAIN 5, CHLOROPLASTIC"/>
    <property type="match status" value="1"/>
</dbReference>
<dbReference type="Pfam" id="PF22996">
    <property type="entry name" value="C2H2-2nd_BIRD-IDD"/>
    <property type="match status" value="1"/>
</dbReference>
<keyword evidence="4" id="KW-0862">Zinc</keyword>
<evidence type="ECO:0000259" key="9">
    <source>
        <dbReference type="Pfam" id="PF22996"/>
    </source>
</evidence>
<keyword evidence="11" id="KW-1185">Reference proteome</keyword>
<dbReference type="Gene3D" id="3.30.160.60">
    <property type="entry name" value="Classic Zinc Finger"/>
    <property type="match status" value="1"/>
</dbReference>
<reference evidence="10" key="1">
    <citation type="submission" date="2022-12" db="EMBL/GenBank/DDBJ databases">
        <title>Draft genome assemblies for two species of Escallonia (Escalloniales).</title>
        <authorList>
            <person name="Chanderbali A."/>
            <person name="Dervinis C."/>
            <person name="Anghel I."/>
            <person name="Soltis D."/>
            <person name="Soltis P."/>
            <person name="Zapata F."/>
        </authorList>
    </citation>
    <scope>NUCLEOTIDE SEQUENCE</scope>
    <source>
        <strain evidence="10">UCBG64.0493</strain>
        <tissue evidence="10">Leaf</tissue>
    </source>
</reference>
<evidence type="ECO:0000313" key="10">
    <source>
        <dbReference type="EMBL" id="KAK3013081.1"/>
    </source>
</evidence>
<evidence type="ECO:0000256" key="4">
    <source>
        <dbReference type="ARBA" id="ARBA00022833"/>
    </source>
</evidence>
<evidence type="ECO:0000313" key="11">
    <source>
        <dbReference type="Proteomes" id="UP001188597"/>
    </source>
</evidence>
<dbReference type="GO" id="GO:0008270">
    <property type="term" value="F:zinc ion binding"/>
    <property type="evidence" value="ECO:0007669"/>
    <property type="project" value="UniProtKB-KW"/>
</dbReference>
<keyword evidence="5" id="KW-0805">Transcription regulation</keyword>
<keyword evidence="1" id="KW-0479">Metal-binding</keyword>
<evidence type="ECO:0000256" key="6">
    <source>
        <dbReference type="ARBA" id="ARBA00023163"/>
    </source>
</evidence>
<dbReference type="AlphaFoldDB" id="A0AA89AVL7"/>
<dbReference type="InterPro" id="IPR036236">
    <property type="entry name" value="Znf_C2H2_sf"/>
</dbReference>
<evidence type="ECO:0000256" key="1">
    <source>
        <dbReference type="ARBA" id="ARBA00022723"/>
    </source>
</evidence>
<dbReference type="SUPFAM" id="SSF57667">
    <property type="entry name" value="beta-beta-alpha zinc fingers"/>
    <property type="match status" value="1"/>
</dbReference>
<organism evidence="10 11">
    <name type="scientific">Escallonia herrerae</name>
    <dbReference type="NCBI Taxonomy" id="1293975"/>
    <lineage>
        <taxon>Eukaryota</taxon>
        <taxon>Viridiplantae</taxon>
        <taxon>Streptophyta</taxon>
        <taxon>Embryophyta</taxon>
        <taxon>Tracheophyta</taxon>
        <taxon>Spermatophyta</taxon>
        <taxon>Magnoliopsida</taxon>
        <taxon>eudicotyledons</taxon>
        <taxon>Gunneridae</taxon>
        <taxon>Pentapetalae</taxon>
        <taxon>asterids</taxon>
        <taxon>campanulids</taxon>
        <taxon>Escalloniales</taxon>
        <taxon>Escalloniaceae</taxon>
        <taxon>Escallonia</taxon>
    </lineage>
</organism>
<evidence type="ECO:0000256" key="5">
    <source>
        <dbReference type="ARBA" id="ARBA00023015"/>
    </source>
</evidence>
<evidence type="ECO:0000259" key="8">
    <source>
        <dbReference type="Pfam" id="PF22995"/>
    </source>
</evidence>
<dbReference type="EMBL" id="JAVXUP010001325">
    <property type="protein sequence ID" value="KAK3013081.1"/>
    <property type="molecule type" value="Genomic_DNA"/>
</dbReference>
<keyword evidence="6" id="KW-0804">Transcription</keyword>
<sequence length="116" mass="12919">MAASSSTMFFGTREEDRAQMITKHSAAPVSSASPTPAAQKKRRNQPGTPSKALGDLTGIKKHYSRKHGEKKYKCDKCAKKYAVHSDWKAHSKTCGSREHRCDCGTLFSRALDSFRR</sequence>
<proteinExistence type="predicted"/>
<feature type="domain" description="BIRD-IDD transcription factor second C2H2 zinc finger" evidence="9">
    <location>
        <begin position="49"/>
        <end position="67"/>
    </location>
</feature>
<dbReference type="PANTHER" id="PTHR10593">
    <property type="entry name" value="SERINE/THREONINE-PROTEIN KINASE RIO"/>
    <property type="match status" value="1"/>
</dbReference>
<dbReference type="InterPro" id="IPR055186">
    <property type="entry name" value="C2H2-2nd_BIRD-IDD"/>
</dbReference>